<dbReference type="InterPro" id="IPR010228">
    <property type="entry name" value="NADH_UbQ_OxRdtase_Gsu"/>
</dbReference>
<feature type="domain" description="4Fe-4S Mo/W bis-MGD-type" evidence="17">
    <location>
        <begin position="221"/>
        <end position="277"/>
    </location>
</feature>
<dbReference type="RefSeq" id="WP_111742016.1">
    <property type="nucleotide sequence ID" value="NZ_LR698987.1"/>
</dbReference>
<dbReference type="InterPro" id="IPR009010">
    <property type="entry name" value="Asp_de-COase-like_dom_sf"/>
</dbReference>
<comment type="function">
    <text evidence="2">NDH-1 shuttles electrons from NADH, via FMN and iron-sulfur (Fe-S) centers, to quinones in the respiratory chain. The immediate electron acceptor for the enzyme in this species is believed to be ubiquinone. Couples the redox reaction to proton translocation (for every two electrons transferred, four hydrogen ions are translocated across the cytoplasmic membrane), and thus conserves the redox energy in a proton gradient.</text>
</comment>
<accession>A0A2X4UIP9</accession>
<keyword evidence="5 15" id="KW-0001">2Fe-2S</keyword>
<comment type="catalytic activity">
    <reaction evidence="14 15">
        <text>a quinone + NADH + 5 H(+)(in) = a quinol + NAD(+) + 4 H(+)(out)</text>
        <dbReference type="Rhea" id="RHEA:57888"/>
        <dbReference type="ChEBI" id="CHEBI:15378"/>
        <dbReference type="ChEBI" id="CHEBI:24646"/>
        <dbReference type="ChEBI" id="CHEBI:57540"/>
        <dbReference type="ChEBI" id="CHEBI:57945"/>
        <dbReference type="ChEBI" id="CHEBI:132124"/>
    </reaction>
</comment>
<dbReference type="OrthoDB" id="9810782at2"/>
<name>A0A2X4UIP9_9GAMM</name>
<dbReference type="SUPFAM" id="SSF54862">
    <property type="entry name" value="4Fe-4S ferredoxins"/>
    <property type="match status" value="1"/>
</dbReference>
<dbReference type="PANTHER" id="PTHR43105">
    <property type="entry name" value="RESPIRATORY NITRATE REDUCTASE"/>
    <property type="match status" value="1"/>
</dbReference>
<dbReference type="GO" id="GO:0016020">
    <property type="term" value="C:membrane"/>
    <property type="evidence" value="ECO:0007669"/>
    <property type="project" value="InterPro"/>
</dbReference>
<dbReference type="CDD" id="cd02788">
    <property type="entry name" value="MopB_CT_NDH-1_NuoG2-N7"/>
    <property type="match status" value="1"/>
</dbReference>
<dbReference type="PROSITE" id="PS00643">
    <property type="entry name" value="COMPLEX1_75K_3"/>
    <property type="match status" value="1"/>
</dbReference>
<dbReference type="InterPro" id="IPR054351">
    <property type="entry name" value="NADH_UbQ_OxRdtase_ferredoxin"/>
</dbReference>
<dbReference type="KEGG" id="lri:NCTC12151_01257"/>
<sequence>MATIHVDGEEYEVDGAENLLQACLSLGLDIPYFCWHPALGSVGACRQCAVKQFQGPDDKRGRLVMSCMTPASDGSYISIEDDEAVKFREAVVEFLMVNHPHDCPVCEEGGNCHLQDMTVMTGHSFRKYRFNKRTHNNQDLGPFINHEMNRCIACYRCVRYYKDYAGGEDFGVYGAHDNVYFGRPEDGTLENEFSGNLVEVCPTGVFTDKTHSERYNRKWDMQFAPSICQQCSVGCNTSPGERYGELRRIENRYNGTVNHYFLCDRGRFGYGYVNLEDRPRTPLQRRGEDWISLNPDQALQGAADQLRQSKKAIGIGSPRASLESNYALRQLVGAENFSTGMSAQELARVQLMQKILKESGLHTPSLREMEGYDAVLVLGEDVTQTGARIALAIRQAVKGKARDLAAAQRVADWQIAAVQTIGQHAKHPLFVTGVDKTRLDDVAAWSYCGSVEEQAQLGFAIAHALDASAPAAGIAPDLKKKVDIVVQALSGSKKPLIVTGSGAGSDAVIQAAANVALALKNKGLDAAVTFVAAESNSMGVAMMGGISIDDALAQVERGEADTLIVMENDLYRHASKARVDAALEKVENLIVVDHQRTDIMGKANLVLSAASFAESDGTLVNQEGRAQRFFQVYDPDFYNKDPAHPTHMLESWRWLHSLETVYNSRRVDWTQLDHVVDAVAKSFPEMAAIIDAAPDATFRVKGQKLAREPHRYSGRTAMLADVSVHEKRQPQDKDTAFAFSMEGYNAPEANRQQIPFAWAPGWNSPQAWNKFQAEVGGSLRAGDPGVRLIEKAQSPTLGYFDVAVNASSEGLRVAPYYHLFGSDETSQRSEVIQTRMPQAYAMLNPQDAAALNLATDAVVSFSCAGSTLTLPVRLSDSLGQGLVGLPLGLPGISPVLVGERVENMKEATL</sequence>
<keyword evidence="7 15" id="KW-0479">Metal-binding</keyword>
<reference evidence="19 20" key="1">
    <citation type="submission" date="2018-06" db="EMBL/GenBank/DDBJ databases">
        <authorList>
            <consortium name="Pathogen Informatics"/>
            <person name="Doyle S."/>
        </authorList>
    </citation>
    <scope>NUCLEOTIDE SEQUENCE [LARGE SCALE GENOMIC DNA]</scope>
    <source>
        <strain evidence="19 20">NCTC12151</strain>
    </source>
</reference>
<dbReference type="GO" id="GO:0051537">
    <property type="term" value="F:2 iron, 2 sulfur cluster binding"/>
    <property type="evidence" value="ECO:0007669"/>
    <property type="project" value="UniProtKB-UniRule"/>
</dbReference>
<dbReference type="GO" id="GO:0051539">
    <property type="term" value="F:4 iron, 4 sulfur cluster binding"/>
    <property type="evidence" value="ECO:0007669"/>
    <property type="project" value="UniProtKB-KW"/>
</dbReference>
<dbReference type="PANTHER" id="PTHR43105:SF10">
    <property type="entry name" value="NADH-QUINONE OXIDOREDUCTASE SUBUNIT G"/>
    <property type="match status" value="1"/>
</dbReference>
<dbReference type="GO" id="GO:0046872">
    <property type="term" value="F:metal ion binding"/>
    <property type="evidence" value="ECO:0007669"/>
    <property type="project" value="UniProtKB-UniRule"/>
</dbReference>
<keyword evidence="4 15" id="KW-0004">4Fe-4S</keyword>
<comment type="subunit">
    <text evidence="13">Composed of 13 different subunits. Subunits NuoCD, E, F, and G constitute the peripheral sector of the complex.</text>
</comment>
<dbReference type="PROSITE" id="PS00642">
    <property type="entry name" value="COMPLEX1_75K_2"/>
    <property type="match status" value="1"/>
</dbReference>
<dbReference type="InterPro" id="IPR036010">
    <property type="entry name" value="2Fe-2S_ferredoxin-like_sf"/>
</dbReference>
<keyword evidence="11 15" id="KW-0520">NAD</keyword>
<dbReference type="Pfam" id="PF22117">
    <property type="entry name" value="Fer4_Nqo3"/>
    <property type="match status" value="1"/>
</dbReference>
<dbReference type="InterPro" id="IPR050123">
    <property type="entry name" value="Prok_molybdopt-oxidoreductase"/>
</dbReference>
<dbReference type="Pfam" id="PF00384">
    <property type="entry name" value="Molybdopterin"/>
    <property type="match status" value="1"/>
</dbReference>
<dbReference type="InterPro" id="IPR006656">
    <property type="entry name" value="Mopterin_OxRdtase"/>
</dbReference>
<dbReference type="FunFam" id="2.40.40.20:FF:000014">
    <property type="entry name" value="NADH-quinone oxidoreductase"/>
    <property type="match status" value="1"/>
</dbReference>
<evidence type="ECO:0000256" key="1">
    <source>
        <dbReference type="ARBA" id="ARBA00001966"/>
    </source>
</evidence>
<evidence type="ECO:0000313" key="19">
    <source>
        <dbReference type="EMBL" id="SQI38843.1"/>
    </source>
</evidence>
<gene>
    <name evidence="19" type="primary">nuoG</name>
    <name evidence="19" type="ORF">NCTC12151_01257</name>
</gene>
<comment type="cofactor">
    <cofactor evidence="1 15">
        <name>[4Fe-4S] cluster</name>
        <dbReference type="ChEBI" id="CHEBI:49883"/>
    </cofactor>
</comment>
<dbReference type="Pfam" id="PF04879">
    <property type="entry name" value="Molybdop_Fe4S4"/>
    <property type="match status" value="1"/>
</dbReference>
<dbReference type="GO" id="GO:0008137">
    <property type="term" value="F:NADH dehydrogenase (ubiquinone) activity"/>
    <property type="evidence" value="ECO:0007669"/>
    <property type="project" value="UniProtKB-UniRule"/>
</dbReference>
<evidence type="ECO:0000256" key="10">
    <source>
        <dbReference type="ARBA" id="ARBA00023014"/>
    </source>
</evidence>
<evidence type="ECO:0000256" key="7">
    <source>
        <dbReference type="ARBA" id="ARBA00022723"/>
    </source>
</evidence>
<evidence type="ECO:0000256" key="15">
    <source>
        <dbReference type="RuleBase" id="RU003525"/>
    </source>
</evidence>
<evidence type="ECO:0000256" key="12">
    <source>
        <dbReference type="ARBA" id="ARBA00023075"/>
    </source>
</evidence>
<dbReference type="InterPro" id="IPR000283">
    <property type="entry name" value="NADH_UbQ_OxRdtase_75kDa_su_CS"/>
</dbReference>
<dbReference type="NCBIfam" id="TIGR01973">
    <property type="entry name" value="NuoG"/>
    <property type="match status" value="1"/>
</dbReference>
<keyword evidence="20" id="KW-1185">Reference proteome</keyword>
<evidence type="ECO:0000256" key="4">
    <source>
        <dbReference type="ARBA" id="ARBA00022485"/>
    </source>
</evidence>
<protein>
    <recommendedName>
        <fullName evidence="15">NADH-quinone oxidoreductase</fullName>
        <ecNumber evidence="15">7.1.1.-</ecNumber>
    </recommendedName>
</protein>
<comment type="cofactor">
    <cofactor evidence="15">
        <name>[2Fe-2S] cluster</name>
        <dbReference type="ChEBI" id="CHEBI:190135"/>
    </cofactor>
    <text evidence="15">Binds 1 [2Fe-2S] cluster per subunit.</text>
</comment>
<dbReference type="Gene3D" id="3.10.20.740">
    <property type="match status" value="1"/>
</dbReference>
<evidence type="ECO:0000256" key="2">
    <source>
        <dbReference type="ARBA" id="ARBA00002378"/>
    </source>
</evidence>
<dbReference type="CDD" id="cd00207">
    <property type="entry name" value="fer2"/>
    <property type="match status" value="1"/>
</dbReference>
<dbReference type="Proteomes" id="UP000249005">
    <property type="component" value="Chromosome 1"/>
</dbReference>
<dbReference type="SMART" id="SM00926">
    <property type="entry name" value="Molybdop_Fe4S4"/>
    <property type="match status" value="1"/>
</dbReference>
<dbReference type="EC" id="7.1.1.-" evidence="15"/>
<dbReference type="PROSITE" id="PS00641">
    <property type="entry name" value="COMPLEX1_75K_1"/>
    <property type="match status" value="1"/>
</dbReference>
<dbReference type="AlphaFoldDB" id="A0A2X4UIP9"/>
<dbReference type="Pfam" id="PF10588">
    <property type="entry name" value="NADH-G_4Fe-4S_3"/>
    <property type="match status" value="1"/>
</dbReference>
<dbReference type="PROSITE" id="PS51669">
    <property type="entry name" value="4FE4S_MOW_BIS_MGD"/>
    <property type="match status" value="1"/>
</dbReference>
<evidence type="ECO:0000256" key="5">
    <source>
        <dbReference type="ARBA" id="ARBA00022714"/>
    </source>
</evidence>
<dbReference type="FunFam" id="3.10.20.740:FF:000002">
    <property type="entry name" value="NADH-quinone oxidoreductase"/>
    <property type="match status" value="1"/>
</dbReference>
<dbReference type="InterPro" id="IPR001041">
    <property type="entry name" value="2Fe-2S_ferredoxin-type"/>
</dbReference>
<keyword evidence="19" id="KW-0560">Oxidoreductase</keyword>
<dbReference type="Gene3D" id="3.40.50.740">
    <property type="match status" value="1"/>
</dbReference>
<keyword evidence="6 15" id="KW-0874">Quinone</keyword>
<evidence type="ECO:0000256" key="14">
    <source>
        <dbReference type="ARBA" id="ARBA00047712"/>
    </source>
</evidence>
<dbReference type="EMBL" id="LS483470">
    <property type="protein sequence ID" value="SQI38843.1"/>
    <property type="molecule type" value="Genomic_DNA"/>
</dbReference>
<dbReference type="FunFam" id="3.30.200.210:FF:000004">
    <property type="entry name" value="NADH-quinone oxidoreductase"/>
    <property type="match status" value="1"/>
</dbReference>
<dbReference type="GO" id="GO:0048038">
    <property type="term" value="F:quinone binding"/>
    <property type="evidence" value="ECO:0007669"/>
    <property type="project" value="UniProtKB-UniRule"/>
</dbReference>
<dbReference type="SMART" id="SM00929">
    <property type="entry name" value="NADH-G_4Fe-4S_3"/>
    <property type="match status" value="1"/>
</dbReference>
<dbReference type="SUPFAM" id="SSF50692">
    <property type="entry name" value="ADC-like"/>
    <property type="match status" value="1"/>
</dbReference>
<evidence type="ECO:0000259" key="17">
    <source>
        <dbReference type="PROSITE" id="PS51669"/>
    </source>
</evidence>
<evidence type="ECO:0000256" key="9">
    <source>
        <dbReference type="ARBA" id="ARBA00023004"/>
    </source>
</evidence>
<dbReference type="PROSITE" id="PS51085">
    <property type="entry name" value="2FE2S_FER_2"/>
    <property type="match status" value="1"/>
</dbReference>
<dbReference type="Gene3D" id="3.30.200.210">
    <property type="match status" value="1"/>
</dbReference>
<evidence type="ECO:0000256" key="11">
    <source>
        <dbReference type="ARBA" id="ARBA00023027"/>
    </source>
</evidence>
<comment type="function">
    <text evidence="15">NDH-1 shuttles electrons from NADH, via FMN and iron-sulfur (Fe-S) centers, to quinones in the respiratory chain. Couples the redox reaction to proton translocation (for every two electrons transferred, four hydrogen ions are translocated across the cytoplasmic membrane), and thus conserves the redox energy in a proton gradient.</text>
</comment>
<dbReference type="InterPro" id="IPR006963">
    <property type="entry name" value="Mopterin_OxRdtase_4Fe-4S_dom"/>
</dbReference>
<feature type="domain" description="2Fe-2S ferredoxin-type" evidence="16">
    <location>
        <begin position="1"/>
        <end position="83"/>
    </location>
</feature>
<organism evidence="19 20">
    <name type="scientific">Leminorella richardii</name>
    <dbReference type="NCBI Taxonomy" id="158841"/>
    <lineage>
        <taxon>Bacteria</taxon>
        <taxon>Pseudomonadati</taxon>
        <taxon>Pseudomonadota</taxon>
        <taxon>Gammaproteobacteria</taxon>
        <taxon>Enterobacterales</taxon>
        <taxon>Budviciaceae</taxon>
        <taxon>Leminorella</taxon>
    </lineage>
</organism>
<evidence type="ECO:0000256" key="3">
    <source>
        <dbReference type="ARBA" id="ARBA00005404"/>
    </source>
</evidence>
<dbReference type="FunFam" id="3.40.50.740:FF:000006">
    <property type="entry name" value="NADH-quinone oxidoreductase"/>
    <property type="match status" value="1"/>
</dbReference>
<dbReference type="Gene3D" id="2.40.40.20">
    <property type="match status" value="1"/>
</dbReference>
<keyword evidence="9 15" id="KW-0408">Iron</keyword>
<proteinExistence type="inferred from homology"/>
<keyword evidence="12" id="KW-0830">Ubiquinone</keyword>
<comment type="similarity">
    <text evidence="3 15">Belongs to the complex I 75 kDa subunit family.</text>
</comment>
<evidence type="ECO:0000256" key="6">
    <source>
        <dbReference type="ARBA" id="ARBA00022719"/>
    </source>
</evidence>
<evidence type="ECO:0000256" key="8">
    <source>
        <dbReference type="ARBA" id="ARBA00022967"/>
    </source>
</evidence>
<dbReference type="Pfam" id="PF13510">
    <property type="entry name" value="Fer2_4"/>
    <property type="match status" value="1"/>
</dbReference>
<dbReference type="InterPro" id="IPR019574">
    <property type="entry name" value="NADH_UbQ_OxRdtase_Gsu_4Fe4S-bd"/>
</dbReference>
<evidence type="ECO:0000313" key="20">
    <source>
        <dbReference type="Proteomes" id="UP000249005"/>
    </source>
</evidence>
<dbReference type="CDD" id="cd02771">
    <property type="entry name" value="MopB_NDH-1_NuoG2-N7"/>
    <property type="match status" value="1"/>
</dbReference>
<evidence type="ECO:0000256" key="13">
    <source>
        <dbReference type="ARBA" id="ARBA00026021"/>
    </source>
</evidence>
<keyword evidence="10 15" id="KW-0411">Iron-sulfur</keyword>
<evidence type="ECO:0000259" key="18">
    <source>
        <dbReference type="PROSITE" id="PS51839"/>
    </source>
</evidence>
<feature type="domain" description="4Fe-4S His(Cys)3-ligated-type" evidence="18">
    <location>
        <begin position="83"/>
        <end position="122"/>
    </location>
</feature>
<dbReference type="SUPFAM" id="SSF54292">
    <property type="entry name" value="2Fe-2S ferredoxin-like"/>
    <property type="match status" value="1"/>
</dbReference>
<dbReference type="GO" id="GO:0042773">
    <property type="term" value="P:ATP synthesis coupled electron transport"/>
    <property type="evidence" value="ECO:0007669"/>
    <property type="project" value="InterPro"/>
</dbReference>
<keyword evidence="8 15" id="KW-1278">Translocase</keyword>
<dbReference type="GO" id="GO:0003954">
    <property type="term" value="F:NADH dehydrogenase activity"/>
    <property type="evidence" value="ECO:0007669"/>
    <property type="project" value="TreeGrafter"/>
</dbReference>
<dbReference type="PROSITE" id="PS51839">
    <property type="entry name" value="4FE4S_HC3"/>
    <property type="match status" value="1"/>
</dbReference>
<dbReference type="SUPFAM" id="SSF53706">
    <property type="entry name" value="Formate dehydrogenase/DMSO reductase, domains 1-3"/>
    <property type="match status" value="1"/>
</dbReference>
<evidence type="ECO:0000259" key="16">
    <source>
        <dbReference type="PROSITE" id="PS51085"/>
    </source>
</evidence>